<dbReference type="Pfam" id="PF01933">
    <property type="entry name" value="CofD"/>
    <property type="match status" value="1"/>
</dbReference>
<sequence>MNSSALALLRDHPLVFFTGGTALRELSRCFAARGCHTTHLVTTFDSGGSTARLRAAFAMPAVGDLRNRLLALADTKACGLPLVRCLETRFPKEGDQEALRKDLRAMARPDHVVWEGLGSATALCLQSCLDTFLSAMPANFDAREASLGNICMTGKYLQEHRSLSAVMGLFSRLLHIHGEVLPIVEESLHLAARLRDGTLLVGQHHFKDLTSPIVRFFLTVSEPDRAERGTALPVACRPRAASPALARLREAGLVCYPMGSFFSSVLANLLAEGTGHIIADLSCPKVFIPNTGTDRELLGQSLTDQLGMLIDTLRVDAPKARARDLVSHVLLDTKNGQYAGDLPALRLWTENLDIDLLDCDMVTARGCAHDPHKTAQALLRLLGME</sequence>
<dbReference type="AlphaFoldDB" id="A0A9D1PY29"/>
<evidence type="ECO:0000313" key="2">
    <source>
        <dbReference type="Proteomes" id="UP000886752"/>
    </source>
</evidence>
<accession>A0A9D1PY29</accession>
<reference evidence="1" key="2">
    <citation type="submission" date="2021-04" db="EMBL/GenBank/DDBJ databases">
        <authorList>
            <person name="Gilroy R."/>
        </authorList>
    </citation>
    <scope>NUCLEOTIDE SEQUENCE</scope>
    <source>
        <strain evidence="1">ChiHecec2B26-446</strain>
    </source>
</reference>
<dbReference type="PANTHER" id="PTHR31240:SF0">
    <property type="entry name" value="MATERNAL EFFECT EMBRYO ARREST 18"/>
    <property type="match status" value="1"/>
</dbReference>
<dbReference type="NCBIfam" id="TIGR04357">
    <property type="entry name" value="CofD_rel_GAK"/>
    <property type="match status" value="1"/>
</dbReference>
<dbReference type="InterPro" id="IPR027591">
    <property type="entry name" value="CofD-rel_GAK"/>
</dbReference>
<reference evidence="1" key="1">
    <citation type="journal article" date="2021" name="PeerJ">
        <title>Extensive microbial diversity within the chicken gut microbiome revealed by metagenomics and culture.</title>
        <authorList>
            <person name="Gilroy R."/>
            <person name="Ravi A."/>
            <person name="Getino M."/>
            <person name="Pursley I."/>
            <person name="Horton D.L."/>
            <person name="Alikhan N.F."/>
            <person name="Baker D."/>
            <person name="Gharbi K."/>
            <person name="Hall N."/>
            <person name="Watson M."/>
            <person name="Adriaenssens E.M."/>
            <person name="Foster-Nyarko E."/>
            <person name="Jarju S."/>
            <person name="Secka A."/>
            <person name="Antonio M."/>
            <person name="Oren A."/>
            <person name="Chaudhuri R.R."/>
            <person name="La Ragione R."/>
            <person name="Hildebrand F."/>
            <person name="Pallen M.J."/>
        </authorList>
    </citation>
    <scope>NUCLEOTIDE SEQUENCE</scope>
    <source>
        <strain evidence="1">ChiHecec2B26-446</strain>
    </source>
</reference>
<dbReference type="EMBL" id="DXHV01000062">
    <property type="protein sequence ID" value="HIW00824.1"/>
    <property type="molecule type" value="Genomic_DNA"/>
</dbReference>
<protein>
    <submittedName>
        <fullName evidence="1">GAK system CofD-like protein</fullName>
    </submittedName>
</protein>
<dbReference type="SUPFAM" id="SSF142338">
    <property type="entry name" value="CofD-like"/>
    <property type="match status" value="1"/>
</dbReference>
<dbReference type="Proteomes" id="UP000886752">
    <property type="component" value="Unassembled WGS sequence"/>
</dbReference>
<dbReference type="PANTHER" id="PTHR31240">
    <property type="entry name" value="MATERNAL EFFECT EMBRYO ARREST 18"/>
    <property type="match status" value="1"/>
</dbReference>
<name>A0A9D1PY29_9BACT</name>
<dbReference type="CDD" id="cd07187">
    <property type="entry name" value="YvcK_like"/>
    <property type="match status" value="1"/>
</dbReference>
<organism evidence="1 2">
    <name type="scientific">Candidatus Desulfovibrio intestinipullorum</name>
    <dbReference type="NCBI Taxonomy" id="2838536"/>
    <lineage>
        <taxon>Bacteria</taxon>
        <taxon>Pseudomonadati</taxon>
        <taxon>Thermodesulfobacteriota</taxon>
        <taxon>Desulfovibrionia</taxon>
        <taxon>Desulfovibrionales</taxon>
        <taxon>Desulfovibrionaceae</taxon>
        <taxon>Desulfovibrio</taxon>
    </lineage>
</organism>
<gene>
    <name evidence="1" type="ORF">H9894_06495</name>
</gene>
<evidence type="ECO:0000313" key="1">
    <source>
        <dbReference type="EMBL" id="HIW00824.1"/>
    </source>
</evidence>
<dbReference type="InterPro" id="IPR038136">
    <property type="entry name" value="CofD-like_dom_sf"/>
</dbReference>
<dbReference type="Gene3D" id="3.40.50.10680">
    <property type="entry name" value="CofD-like domains"/>
    <property type="match status" value="1"/>
</dbReference>
<comment type="caution">
    <text evidence="1">The sequence shown here is derived from an EMBL/GenBank/DDBJ whole genome shotgun (WGS) entry which is preliminary data.</text>
</comment>
<dbReference type="GO" id="GO:0043743">
    <property type="term" value="F:LPPG:FO 2-phospho-L-lactate transferase activity"/>
    <property type="evidence" value="ECO:0007669"/>
    <property type="project" value="InterPro"/>
</dbReference>
<proteinExistence type="predicted"/>
<dbReference type="InterPro" id="IPR002882">
    <property type="entry name" value="CofD"/>
</dbReference>